<evidence type="ECO:0000313" key="1">
    <source>
        <dbReference type="EMBL" id="OWP78405.1"/>
    </source>
</evidence>
<comment type="caution">
    <text evidence="1">The sequence shown here is derived from an EMBL/GenBank/DDBJ whole genome shotgun (WGS) entry which is preliminary data.</text>
</comment>
<accession>A0A246GBX7</accession>
<dbReference type="AlphaFoldDB" id="A0A246GBX7"/>
<gene>
    <name evidence="1" type="ORF">BWK62_05000</name>
</gene>
<dbReference type="Pfam" id="PF08888">
    <property type="entry name" value="HopJ"/>
    <property type="match status" value="1"/>
</dbReference>
<dbReference type="OrthoDB" id="9790826at2"/>
<name>A0A246GBX7_9FLAO</name>
<reference evidence="1 2" key="1">
    <citation type="journal article" date="2017" name="Infect. Genet. Evol.">
        <title>Comparative genome analysis of fish pathogen Flavobacterium columnare reveals extensive sequence diversity within the species.</title>
        <authorList>
            <person name="Kayansamruaj P."/>
            <person name="Dong H.T."/>
            <person name="Hirono I."/>
            <person name="Kondo H."/>
            <person name="Senapin S."/>
            <person name="Rodkhum C."/>
        </authorList>
    </citation>
    <scope>NUCLEOTIDE SEQUENCE [LARGE SCALE GENOMIC DNA]</scope>
    <source>
        <strain evidence="1 2">1214</strain>
    </source>
</reference>
<dbReference type="Gene3D" id="3.20.160.10">
    <property type="entry name" value="vpa0580 domain like"/>
    <property type="match status" value="1"/>
</dbReference>
<dbReference type="InterPro" id="IPR038604">
    <property type="entry name" value="HopJ_sf"/>
</dbReference>
<dbReference type="InterPro" id="IPR014984">
    <property type="entry name" value="HopJ"/>
</dbReference>
<dbReference type="EMBL" id="MTCY01000010">
    <property type="protein sequence ID" value="OWP78405.1"/>
    <property type="molecule type" value="Genomic_DNA"/>
</dbReference>
<evidence type="ECO:0000313" key="2">
    <source>
        <dbReference type="Proteomes" id="UP000198034"/>
    </source>
</evidence>
<sequence>MDLLIQKIIKQENVTFEEVIAHIDANYVFTPTAFKNGNQLNEEGQNNGSCKIFSFALLHQLDKEQTLQLFGKFYQDVLDTPDAIDHQNIRNFMEFGWDEIKFEKDPLQLI</sequence>
<organism evidence="1 2">
    <name type="scientific">Flavobacterium columnare</name>
    <dbReference type="NCBI Taxonomy" id="996"/>
    <lineage>
        <taxon>Bacteria</taxon>
        <taxon>Pseudomonadati</taxon>
        <taxon>Bacteroidota</taxon>
        <taxon>Flavobacteriia</taxon>
        <taxon>Flavobacteriales</taxon>
        <taxon>Flavobacteriaceae</taxon>
        <taxon>Flavobacterium</taxon>
    </lineage>
</organism>
<proteinExistence type="predicted"/>
<protein>
    <submittedName>
        <fullName evidence="1">Type III effector</fullName>
    </submittedName>
</protein>
<dbReference type="Proteomes" id="UP000198034">
    <property type="component" value="Unassembled WGS sequence"/>
</dbReference>